<keyword evidence="1" id="KW-0805">Transcription regulation</keyword>
<feature type="domain" description="RNA polymerase sigma-70 region 3" evidence="6">
    <location>
        <begin position="118"/>
        <end position="185"/>
    </location>
</feature>
<dbReference type="PANTHER" id="PTHR30385">
    <property type="entry name" value="SIGMA FACTOR F FLAGELLAR"/>
    <property type="match status" value="1"/>
</dbReference>
<feature type="region of interest" description="Disordered" evidence="5">
    <location>
        <begin position="1"/>
        <end position="31"/>
    </location>
</feature>
<evidence type="ECO:0000259" key="6">
    <source>
        <dbReference type="Pfam" id="PF04539"/>
    </source>
</evidence>
<comment type="caution">
    <text evidence="9">The sequence shown here is derived from an EMBL/GenBank/DDBJ whole genome shotgun (WGS) entry which is preliminary data.</text>
</comment>
<dbReference type="PRINTS" id="PR00046">
    <property type="entry name" value="SIGMA70FCT"/>
</dbReference>
<feature type="compositionally biased region" description="Polar residues" evidence="5">
    <location>
        <begin position="10"/>
        <end position="21"/>
    </location>
</feature>
<feature type="domain" description="RNA polymerase sigma-70 region 2" evidence="7">
    <location>
        <begin position="48"/>
        <end position="110"/>
    </location>
</feature>
<dbReference type="InterPro" id="IPR007627">
    <property type="entry name" value="RNA_pol_sigma70_r2"/>
</dbReference>
<dbReference type="InterPro" id="IPR000943">
    <property type="entry name" value="RNA_pol_sigma70"/>
</dbReference>
<dbReference type="InterPro" id="IPR013325">
    <property type="entry name" value="RNA_pol_sigma_r2"/>
</dbReference>
<dbReference type="InterPro" id="IPR013324">
    <property type="entry name" value="RNA_pol_sigma_r3/r4-like"/>
</dbReference>
<keyword evidence="2" id="KW-0731">Sigma factor</keyword>
<sequence>MSIPEAVRVSATQSRQNTTNHLLREAQHATPPERQRLIDEVIVANIEVARSIARKYRNRGIPTEDLEQVACVALVRAANNFDPAKADDFLSYAVPTIRGEVRRHFRDHGWAVRPPRSIQELQSAIHRLSADAGREESDDDVAAQLGVTVDDVRAARGAQGCFAPASLDVPVHEGGDSLGATLVGDGYDEFDGVEARVFLDTLTRELKPRERLVLYLRFVEGRTQSEIGAEIGVTQMQVSRILAKLLATMRERAGVAGERIEVAS</sequence>
<feature type="compositionally biased region" description="Basic and acidic residues" evidence="5">
    <location>
        <begin position="22"/>
        <end position="31"/>
    </location>
</feature>
<proteinExistence type="predicted"/>
<feature type="domain" description="RNA polymerase sigma-70 region 4" evidence="8">
    <location>
        <begin position="205"/>
        <end position="250"/>
    </location>
</feature>
<gene>
    <name evidence="9" type="ORF">ACFPYL_18760</name>
</gene>
<dbReference type="PANTHER" id="PTHR30385:SF4">
    <property type="entry name" value="RNA POLYMERASE SIGMA-E FACTOR"/>
    <property type="match status" value="1"/>
</dbReference>
<dbReference type="Proteomes" id="UP001596135">
    <property type="component" value="Unassembled WGS sequence"/>
</dbReference>
<dbReference type="SUPFAM" id="SSF88946">
    <property type="entry name" value="Sigma2 domain of RNA polymerase sigma factors"/>
    <property type="match status" value="1"/>
</dbReference>
<keyword evidence="3" id="KW-0238">DNA-binding</keyword>
<dbReference type="CDD" id="cd06171">
    <property type="entry name" value="Sigma70_r4"/>
    <property type="match status" value="1"/>
</dbReference>
<evidence type="ECO:0000256" key="4">
    <source>
        <dbReference type="ARBA" id="ARBA00023163"/>
    </source>
</evidence>
<accession>A0ABW1LPM0</accession>
<dbReference type="Gene3D" id="1.20.140.160">
    <property type="match status" value="1"/>
</dbReference>
<dbReference type="NCBIfam" id="TIGR02937">
    <property type="entry name" value="sigma70-ECF"/>
    <property type="match status" value="1"/>
</dbReference>
<dbReference type="Pfam" id="PF04545">
    <property type="entry name" value="Sigma70_r4"/>
    <property type="match status" value="1"/>
</dbReference>
<protein>
    <submittedName>
        <fullName evidence="9">Sigma-70 family RNA polymerase sigma factor</fullName>
    </submittedName>
</protein>
<evidence type="ECO:0000256" key="3">
    <source>
        <dbReference type="ARBA" id="ARBA00023125"/>
    </source>
</evidence>
<dbReference type="Gene3D" id="1.20.120.1810">
    <property type="match status" value="1"/>
</dbReference>
<dbReference type="Pfam" id="PF04542">
    <property type="entry name" value="Sigma70_r2"/>
    <property type="match status" value="1"/>
</dbReference>
<evidence type="ECO:0000313" key="10">
    <source>
        <dbReference type="Proteomes" id="UP001596135"/>
    </source>
</evidence>
<dbReference type="InterPro" id="IPR007624">
    <property type="entry name" value="RNA_pol_sigma70_r3"/>
</dbReference>
<keyword evidence="4" id="KW-0804">Transcription</keyword>
<name>A0ABW1LPM0_9ACTN</name>
<dbReference type="RefSeq" id="WP_379157772.1">
    <property type="nucleotide sequence ID" value="NZ_JBHSRJ010000008.1"/>
</dbReference>
<evidence type="ECO:0000256" key="2">
    <source>
        <dbReference type="ARBA" id="ARBA00023082"/>
    </source>
</evidence>
<dbReference type="EMBL" id="JBHSRJ010000008">
    <property type="protein sequence ID" value="MFC6045137.1"/>
    <property type="molecule type" value="Genomic_DNA"/>
</dbReference>
<dbReference type="InterPro" id="IPR007630">
    <property type="entry name" value="RNA_pol_sigma70_r4"/>
</dbReference>
<evidence type="ECO:0000256" key="5">
    <source>
        <dbReference type="SAM" id="MobiDB-lite"/>
    </source>
</evidence>
<evidence type="ECO:0000313" key="9">
    <source>
        <dbReference type="EMBL" id="MFC6045137.1"/>
    </source>
</evidence>
<reference evidence="10" key="1">
    <citation type="journal article" date="2019" name="Int. J. Syst. Evol. Microbiol.">
        <title>The Global Catalogue of Microorganisms (GCM) 10K type strain sequencing project: providing services to taxonomists for standard genome sequencing and annotation.</title>
        <authorList>
            <consortium name="The Broad Institute Genomics Platform"/>
            <consortium name="The Broad Institute Genome Sequencing Center for Infectious Disease"/>
            <person name="Wu L."/>
            <person name="Ma J."/>
        </authorList>
    </citation>
    <scope>NUCLEOTIDE SEQUENCE [LARGE SCALE GENOMIC DNA]</scope>
    <source>
        <strain evidence="10">CCUG 54522</strain>
    </source>
</reference>
<evidence type="ECO:0000256" key="1">
    <source>
        <dbReference type="ARBA" id="ARBA00023015"/>
    </source>
</evidence>
<dbReference type="SUPFAM" id="SSF88659">
    <property type="entry name" value="Sigma3 and sigma4 domains of RNA polymerase sigma factors"/>
    <property type="match status" value="2"/>
</dbReference>
<organism evidence="9 10">
    <name type="scientific">Nocardioides hankookensis</name>
    <dbReference type="NCBI Taxonomy" id="443157"/>
    <lineage>
        <taxon>Bacteria</taxon>
        <taxon>Bacillati</taxon>
        <taxon>Actinomycetota</taxon>
        <taxon>Actinomycetes</taxon>
        <taxon>Propionibacteriales</taxon>
        <taxon>Nocardioidaceae</taxon>
        <taxon>Nocardioides</taxon>
    </lineage>
</organism>
<keyword evidence="10" id="KW-1185">Reference proteome</keyword>
<dbReference type="InterPro" id="IPR014284">
    <property type="entry name" value="RNA_pol_sigma-70_dom"/>
</dbReference>
<evidence type="ECO:0000259" key="7">
    <source>
        <dbReference type="Pfam" id="PF04542"/>
    </source>
</evidence>
<dbReference type="Pfam" id="PF04539">
    <property type="entry name" value="Sigma70_r3"/>
    <property type="match status" value="1"/>
</dbReference>
<evidence type="ECO:0000259" key="8">
    <source>
        <dbReference type="Pfam" id="PF04545"/>
    </source>
</evidence>